<feature type="domain" description="HTH cro/C1-type" evidence="1">
    <location>
        <begin position="11"/>
        <end position="65"/>
    </location>
</feature>
<dbReference type="Gene3D" id="1.25.40.10">
    <property type="entry name" value="Tetratricopeptide repeat domain"/>
    <property type="match status" value="1"/>
</dbReference>
<keyword evidence="3" id="KW-1185">Reference proteome</keyword>
<gene>
    <name evidence="2" type="ordered locus">Acin_2052</name>
</gene>
<organism evidence="2 3">
    <name type="scientific">Acidaminococcus intestini (strain RyC-MR95)</name>
    <dbReference type="NCBI Taxonomy" id="568816"/>
    <lineage>
        <taxon>Bacteria</taxon>
        <taxon>Bacillati</taxon>
        <taxon>Bacillota</taxon>
        <taxon>Negativicutes</taxon>
        <taxon>Acidaminococcales</taxon>
        <taxon>Acidaminococcaceae</taxon>
        <taxon>Acidaminococcus</taxon>
    </lineage>
</organism>
<dbReference type="KEGG" id="ain:Acin_2052"/>
<dbReference type="HOGENOM" id="CLU_102908_0_0_9"/>
<dbReference type="PATRIC" id="fig|568816.4.peg.1990"/>
<proteinExistence type="predicted"/>
<dbReference type="SMART" id="SM00530">
    <property type="entry name" value="HTH_XRE"/>
    <property type="match status" value="1"/>
</dbReference>
<dbReference type="GeneID" id="92879233"/>
<dbReference type="InterPro" id="IPR011990">
    <property type="entry name" value="TPR-like_helical_dom_sf"/>
</dbReference>
<evidence type="ECO:0000313" key="3">
    <source>
        <dbReference type="Proteomes" id="UP000007093"/>
    </source>
</evidence>
<dbReference type="InParanoid" id="G4Q502"/>
<dbReference type="STRING" id="568816.Acin_2052"/>
<dbReference type="AlphaFoldDB" id="G4Q502"/>
<dbReference type="CDD" id="cd00093">
    <property type="entry name" value="HTH_XRE"/>
    <property type="match status" value="1"/>
</dbReference>
<dbReference type="InterPro" id="IPR001387">
    <property type="entry name" value="Cro/C1-type_HTH"/>
</dbReference>
<reference evidence="2 3" key="1">
    <citation type="journal article" date="2011" name="J. Bacteriol.">
        <title>Complete genome sequence of Acidaminococcus intestini RYC-MR95, a Gram-negative bacterium from the phylum Firmicutes.</title>
        <authorList>
            <person name="D'Auria G."/>
            <person name="Galan J.C."/>
            <person name="Rodriguez-Alcayna M."/>
            <person name="Moya A."/>
            <person name="Baquero F."/>
            <person name="Latorre A."/>
        </authorList>
    </citation>
    <scope>NUCLEOTIDE SEQUENCE [LARGE SCALE GENOMIC DNA]</scope>
    <source>
        <strain evidence="2 3">RyC-MR95</strain>
    </source>
</reference>
<dbReference type="RefSeq" id="WP_009014621.1">
    <property type="nucleotide sequence ID" value="NC_016077.1"/>
</dbReference>
<dbReference type="Proteomes" id="UP000007093">
    <property type="component" value="Chromosome"/>
</dbReference>
<dbReference type="GO" id="GO:0003677">
    <property type="term" value="F:DNA binding"/>
    <property type="evidence" value="ECO:0007669"/>
    <property type="project" value="InterPro"/>
</dbReference>
<accession>G4Q502</accession>
<dbReference type="EMBL" id="CP003058">
    <property type="protein sequence ID" value="AEQ23257.1"/>
    <property type="molecule type" value="Genomic_DNA"/>
</dbReference>
<protein>
    <recommendedName>
        <fullName evidence="1">HTH cro/C1-type domain-containing protein</fullName>
    </recommendedName>
</protein>
<dbReference type="Pfam" id="PF01381">
    <property type="entry name" value="HTH_3"/>
    <property type="match status" value="1"/>
</dbReference>
<evidence type="ECO:0000259" key="1">
    <source>
        <dbReference type="PROSITE" id="PS50943"/>
    </source>
</evidence>
<sequence length="249" mass="28262">MEPLKEIGSKIKFYRIQKHMTIKDLAESICKSQATLYKYEKGQIALDLSVLYDIASALSIPVTALLYEPPLPKKEMAASIVPAFFSGLTSFYAYTYDGRQKKIRESLIECIQKAEETDSSNGLIPSPFLGEGSYLVKMYMNLLQNDNEHLCEDSYLGHMVHFGAITNFIFQNCNARLDQYMISVPSPYIDSETKWGLAFGISSRPLMPTAGKVLLSKVRIPKTKEFAKSLILTKEDYRLMKLYNYMVVV</sequence>
<dbReference type="PROSITE" id="PS50943">
    <property type="entry name" value="HTH_CROC1"/>
    <property type="match status" value="1"/>
</dbReference>
<dbReference type="eggNOG" id="COG1396">
    <property type="taxonomic scope" value="Bacteria"/>
</dbReference>
<dbReference type="InterPro" id="IPR010982">
    <property type="entry name" value="Lambda_DNA-bd_dom_sf"/>
</dbReference>
<name>G4Q502_ACIIR</name>
<dbReference type="SUPFAM" id="SSF47413">
    <property type="entry name" value="lambda repressor-like DNA-binding domains"/>
    <property type="match status" value="1"/>
</dbReference>
<evidence type="ECO:0000313" key="2">
    <source>
        <dbReference type="EMBL" id="AEQ23257.1"/>
    </source>
</evidence>